<sequence length="398" mass="45333">MKTTVKISHSVIKRISEISKPCHGKLFGSFSKNNLTILALQVDIGSGNNLVNSLPAEIDFCGIFHIDNEKPNDSWIREYVKDVDVTDNPIFINVDLESKSLSSFIITSDKLEVLTYTTLTENDINSQFLHLLLRGNLPLKCEANKKSVEETFAELRKIVTTGKIAFNFEKHNIFLLENEFDNPIIGISGESIISELCSENNDQNEGNTRKKKNQTAELQILNVNFLRRNTKLDSENDIKNHAPICIFSKKQSTNFNINLDINTLSIVNRQTKISKLYGILVESTIRHLRLYESVLLGCLSENEDVISNIKELETFHFYTECGHFVSKIYPKNLEENQLKKERQLLHEELLVKTEFPKFRRANMFDFDSMANKGNSPLINPHESVKITDNGGHLSLVKG</sequence>
<reference evidence="4" key="1">
    <citation type="submission" date="2021-12" db="EMBL/GenBank/DDBJ databases">
        <authorList>
            <person name="King R."/>
        </authorList>
    </citation>
    <scope>NUCLEOTIDE SEQUENCE</scope>
</reference>
<evidence type="ECO:0000313" key="4">
    <source>
        <dbReference type="EMBL" id="CAH0560134.1"/>
    </source>
</evidence>
<evidence type="ECO:0000256" key="1">
    <source>
        <dbReference type="ARBA" id="ARBA00008552"/>
    </source>
</evidence>
<dbReference type="GO" id="GO:0071567">
    <property type="term" value="F:deUFMylase activity"/>
    <property type="evidence" value="ECO:0007669"/>
    <property type="project" value="TreeGrafter"/>
</dbReference>
<evidence type="ECO:0000313" key="5">
    <source>
        <dbReference type="Proteomes" id="UP001154078"/>
    </source>
</evidence>
<dbReference type="EMBL" id="OV121138">
    <property type="protein sequence ID" value="CAH0560134.1"/>
    <property type="molecule type" value="Genomic_DNA"/>
</dbReference>
<feature type="domain" description="UFSP2 N-terminal MPN-like" evidence="3">
    <location>
        <begin position="1"/>
        <end position="124"/>
    </location>
</feature>
<dbReference type="Pfam" id="PF20908">
    <property type="entry name" value="UfSP2_N"/>
    <property type="match status" value="1"/>
</dbReference>
<dbReference type="GO" id="GO:0006508">
    <property type="term" value="P:proteolysis"/>
    <property type="evidence" value="ECO:0007669"/>
    <property type="project" value="TreeGrafter"/>
</dbReference>
<dbReference type="GO" id="GO:0005783">
    <property type="term" value="C:endoplasmic reticulum"/>
    <property type="evidence" value="ECO:0007669"/>
    <property type="project" value="TreeGrafter"/>
</dbReference>
<feature type="domain" description="UFSP2 second" evidence="2">
    <location>
        <begin position="150"/>
        <end position="366"/>
    </location>
</feature>
<keyword evidence="5" id="KW-1185">Reference proteome</keyword>
<evidence type="ECO:0000259" key="3">
    <source>
        <dbReference type="Pfam" id="PF26560"/>
    </source>
</evidence>
<organism evidence="4 5">
    <name type="scientific">Brassicogethes aeneus</name>
    <name type="common">Rape pollen beetle</name>
    <name type="synonym">Meligethes aeneus</name>
    <dbReference type="NCBI Taxonomy" id="1431903"/>
    <lineage>
        <taxon>Eukaryota</taxon>
        <taxon>Metazoa</taxon>
        <taxon>Ecdysozoa</taxon>
        <taxon>Arthropoda</taxon>
        <taxon>Hexapoda</taxon>
        <taxon>Insecta</taxon>
        <taxon>Pterygota</taxon>
        <taxon>Neoptera</taxon>
        <taxon>Endopterygota</taxon>
        <taxon>Coleoptera</taxon>
        <taxon>Polyphaga</taxon>
        <taxon>Cucujiformia</taxon>
        <taxon>Nitidulidae</taxon>
        <taxon>Meligethinae</taxon>
        <taxon>Brassicogethes</taxon>
    </lineage>
</organism>
<dbReference type="InterPro" id="IPR049387">
    <property type="entry name" value="UFSP2-like_2nd"/>
</dbReference>
<name>A0A9P0FJW5_BRAAE</name>
<dbReference type="AlphaFoldDB" id="A0A9P0FJW5"/>
<comment type="similarity">
    <text evidence="1">Belongs to the peptidase C78 family.</text>
</comment>
<accession>A0A9P0FJW5</accession>
<dbReference type="Pfam" id="PF26560">
    <property type="entry name" value="UFSP2_MPN_insect"/>
    <property type="match status" value="1"/>
</dbReference>
<evidence type="ECO:0000259" key="2">
    <source>
        <dbReference type="Pfam" id="PF20908"/>
    </source>
</evidence>
<dbReference type="Proteomes" id="UP001154078">
    <property type="component" value="Chromosome 7"/>
</dbReference>
<protein>
    <submittedName>
        <fullName evidence="4">Uncharacterized protein</fullName>
    </submittedName>
</protein>
<dbReference type="PANTHER" id="PTHR48153:SF2">
    <property type="entry name" value="UFM1-SPECIFIC PROTEASE 2"/>
    <property type="match status" value="1"/>
</dbReference>
<dbReference type="InterPro" id="IPR058757">
    <property type="entry name" value="UFSP2_MPN_N"/>
</dbReference>
<proteinExistence type="inferred from homology"/>
<dbReference type="OrthoDB" id="417506at2759"/>
<dbReference type="PANTHER" id="PTHR48153">
    <property type="entry name" value="UFM1-SPECIFIC PROTEASE 2"/>
    <property type="match status" value="1"/>
</dbReference>
<gene>
    <name evidence="4" type="ORF">MELIAE_LOCUS9943</name>
</gene>
<dbReference type="GO" id="GO:0005634">
    <property type="term" value="C:nucleus"/>
    <property type="evidence" value="ECO:0007669"/>
    <property type="project" value="TreeGrafter"/>
</dbReference>